<reference evidence="6" key="1">
    <citation type="submission" date="2007-11" db="EMBL/GenBank/DDBJ databases">
        <title>Complete genome sequence of Clostridium phytofermentans ISDg.</title>
        <authorList>
            <person name="Leschine S.B."/>
            <person name="Warnick T.A."/>
            <person name="Blanchard J.L."/>
            <person name="Schnell D.J."/>
            <person name="Petit E.L."/>
            <person name="LaTouf W.G."/>
            <person name="Copeland A."/>
            <person name="Lucas S."/>
            <person name="Lapidus A."/>
            <person name="Barry K."/>
            <person name="Glavina del Rio T."/>
            <person name="Dalin E."/>
            <person name="Tice H."/>
            <person name="Pitluck S."/>
            <person name="Kiss H."/>
            <person name="Brettin T."/>
            <person name="Bruce D."/>
            <person name="Detter J.C."/>
            <person name="Han C."/>
            <person name="Kuske C."/>
            <person name="Schmutz J."/>
            <person name="Larimer F."/>
            <person name="Land M."/>
            <person name="Hauser L."/>
            <person name="Kyrpides N."/>
            <person name="Kim E.A."/>
            <person name="Richardson P."/>
        </authorList>
    </citation>
    <scope>NUCLEOTIDE SEQUENCE [LARGE SCALE GENOMIC DNA]</scope>
    <source>
        <strain evidence="6">ATCC 700394 / DSM 18823 / ISDg</strain>
    </source>
</reference>
<dbReference type="EMBL" id="CP000885">
    <property type="protein sequence ID" value="ABX43425.1"/>
    <property type="molecule type" value="Genomic_DNA"/>
</dbReference>
<dbReference type="PROSITE" id="PS50987">
    <property type="entry name" value="HTH_ARSR_2"/>
    <property type="match status" value="1"/>
</dbReference>
<dbReference type="Proteomes" id="UP000000370">
    <property type="component" value="Chromosome"/>
</dbReference>
<gene>
    <name evidence="5" type="ordered locus">Cphy_3068</name>
</gene>
<name>A9KQU6_LACP7</name>
<dbReference type="GO" id="GO:0003677">
    <property type="term" value="F:DNA binding"/>
    <property type="evidence" value="ECO:0007669"/>
    <property type="project" value="UniProtKB-KW"/>
</dbReference>
<sequence length="357" mass="42207">MIEKEIINTPDFFEEAINCYTSKDNNFEILSNYEKFGMTQEEMQEYIRPVQEFCKQVNEQFSVVIEEFPKLKAFLKLTDTELQEGSILLIFYRNLLRIEQGIGKFTKEDLAFIHMLNKDQYSEAISDEKVYVKDVTELIQYLETQSLEDAYKMRLISLYMDRLVIKDQIMKLKKVAEDIVQKSYHLVKHIVEEELIRMKEPDYLDEILKDSIRIFMEQGKKFTLIPSICKYNSLGMEGVDNFYIFHVGIYVVNLVKRKNQNKFNDAQLIADLKAISDATRLRMLHMLSMKRMYIQEMAEELKLTPATVSHHINILLTMRYVLLTVDASKSKKVYYELNQEKLEGLSKSILNLTNKYY</sequence>
<feature type="domain" description="HTH arsR-type" evidence="4">
    <location>
        <begin position="260"/>
        <end position="357"/>
    </location>
</feature>
<dbReference type="AlphaFoldDB" id="A9KQU6"/>
<keyword evidence="2" id="KW-0238">DNA-binding</keyword>
<dbReference type="InterPro" id="IPR001845">
    <property type="entry name" value="HTH_ArsR_DNA-bd_dom"/>
</dbReference>
<keyword evidence="1" id="KW-0805">Transcription regulation</keyword>
<dbReference type="eggNOG" id="COG0640">
    <property type="taxonomic scope" value="Bacteria"/>
</dbReference>
<dbReference type="InterPro" id="IPR036388">
    <property type="entry name" value="WH-like_DNA-bd_sf"/>
</dbReference>
<dbReference type="PANTHER" id="PTHR33154">
    <property type="entry name" value="TRANSCRIPTIONAL REGULATOR, ARSR FAMILY"/>
    <property type="match status" value="1"/>
</dbReference>
<dbReference type="PANTHER" id="PTHR33154:SF33">
    <property type="entry name" value="TRANSCRIPTIONAL REPRESSOR SDPR"/>
    <property type="match status" value="1"/>
</dbReference>
<keyword evidence="6" id="KW-1185">Reference proteome</keyword>
<evidence type="ECO:0000256" key="2">
    <source>
        <dbReference type="ARBA" id="ARBA00023125"/>
    </source>
</evidence>
<dbReference type="CDD" id="cd00090">
    <property type="entry name" value="HTH_ARSR"/>
    <property type="match status" value="1"/>
</dbReference>
<dbReference type="InterPro" id="IPR036390">
    <property type="entry name" value="WH_DNA-bd_sf"/>
</dbReference>
<evidence type="ECO:0000256" key="3">
    <source>
        <dbReference type="ARBA" id="ARBA00023163"/>
    </source>
</evidence>
<dbReference type="SUPFAM" id="SSF46785">
    <property type="entry name" value="Winged helix' DNA-binding domain"/>
    <property type="match status" value="1"/>
</dbReference>
<evidence type="ECO:0000313" key="6">
    <source>
        <dbReference type="Proteomes" id="UP000000370"/>
    </source>
</evidence>
<dbReference type="STRING" id="357809.Cphy_3068"/>
<dbReference type="Pfam" id="PF01022">
    <property type="entry name" value="HTH_5"/>
    <property type="match status" value="1"/>
</dbReference>
<dbReference type="InterPro" id="IPR051081">
    <property type="entry name" value="HTH_MetalResp_TranReg"/>
</dbReference>
<evidence type="ECO:0000256" key="1">
    <source>
        <dbReference type="ARBA" id="ARBA00023015"/>
    </source>
</evidence>
<protein>
    <submittedName>
        <fullName evidence="5">Transcriptional regulator, ArsR family</fullName>
    </submittedName>
</protein>
<dbReference type="SMART" id="SM00418">
    <property type="entry name" value="HTH_ARSR"/>
    <property type="match status" value="1"/>
</dbReference>
<organism evidence="5 6">
    <name type="scientific">Lachnoclostridium phytofermentans (strain ATCC 700394 / DSM 18823 / ISDg)</name>
    <name type="common">Clostridium phytofermentans</name>
    <dbReference type="NCBI Taxonomy" id="357809"/>
    <lineage>
        <taxon>Bacteria</taxon>
        <taxon>Bacillati</taxon>
        <taxon>Bacillota</taxon>
        <taxon>Clostridia</taxon>
        <taxon>Lachnospirales</taxon>
        <taxon>Lachnospiraceae</taxon>
    </lineage>
</organism>
<proteinExistence type="predicted"/>
<evidence type="ECO:0000259" key="4">
    <source>
        <dbReference type="PROSITE" id="PS50987"/>
    </source>
</evidence>
<dbReference type="RefSeq" id="WP_012201076.1">
    <property type="nucleotide sequence ID" value="NC_010001.1"/>
</dbReference>
<dbReference type="KEGG" id="cpy:Cphy_3068"/>
<dbReference type="OrthoDB" id="1706794at2"/>
<dbReference type="PRINTS" id="PR00778">
    <property type="entry name" value="HTHARSR"/>
</dbReference>
<dbReference type="HOGENOM" id="CLU_775455_0_0_9"/>
<evidence type="ECO:0000313" key="5">
    <source>
        <dbReference type="EMBL" id="ABX43425.1"/>
    </source>
</evidence>
<accession>A9KQU6</accession>
<dbReference type="GO" id="GO:0003700">
    <property type="term" value="F:DNA-binding transcription factor activity"/>
    <property type="evidence" value="ECO:0007669"/>
    <property type="project" value="InterPro"/>
</dbReference>
<dbReference type="Gene3D" id="1.10.10.10">
    <property type="entry name" value="Winged helix-like DNA-binding domain superfamily/Winged helix DNA-binding domain"/>
    <property type="match status" value="1"/>
</dbReference>
<keyword evidence="3" id="KW-0804">Transcription</keyword>
<dbReference type="InterPro" id="IPR011991">
    <property type="entry name" value="ArsR-like_HTH"/>
</dbReference>